<gene>
    <name evidence="1" type="ORF">S12H4_18541</name>
</gene>
<proteinExistence type="predicted"/>
<dbReference type="AlphaFoldDB" id="X1SNY6"/>
<sequence length="70" mass="8039">EGKITEEQGRAKLAAMRKMIAEKSEGTTRRDVDWEGIKKRIEGAVKSGDMTREQADAKYKEIRERMAGRR</sequence>
<accession>X1SNY6</accession>
<dbReference type="EMBL" id="BARW01009168">
    <property type="protein sequence ID" value="GAI77055.1"/>
    <property type="molecule type" value="Genomic_DNA"/>
</dbReference>
<comment type="caution">
    <text evidence="1">The sequence shown here is derived from an EMBL/GenBank/DDBJ whole genome shotgun (WGS) entry which is preliminary data.</text>
</comment>
<protein>
    <submittedName>
        <fullName evidence="1">Uncharacterized protein</fullName>
    </submittedName>
</protein>
<organism evidence="1">
    <name type="scientific">marine sediment metagenome</name>
    <dbReference type="NCBI Taxonomy" id="412755"/>
    <lineage>
        <taxon>unclassified sequences</taxon>
        <taxon>metagenomes</taxon>
        <taxon>ecological metagenomes</taxon>
    </lineage>
</organism>
<reference evidence="1" key="1">
    <citation type="journal article" date="2014" name="Front. Microbiol.">
        <title>High frequency of phylogenetically diverse reductive dehalogenase-homologous genes in deep subseafloor sedimentary metagenomes.</title>
        <authorList>
            <person name="Kawai M."/>
            <person name="Futagami T."/>
            <person name="Toyoda A."/>
            <person name="Takaki Y."/>
            <person name="Nishi S."/>
            <person name="Hori S."/>
            <person name="Arai W."/>
            <person name="Tsubouchi T."/>
            <person name="Morono Y."/>
            <person name="Uchiyama I."/>
            <person name="Ito T."/>
            <person name="Fujiyama A."/>
            <person name="Inagaki F."/>
            <person name="Takami H."/>
        </authorList>
    </citation>
    <scope>NUCLEOTIDE SEQUENCE</scope>
    <source>
        <strain evidence="1">Expedition CK06-06</strain>
    </source>
</reference>
<name>X1SNY6_9ZZZZ</name>
<feature type="non-terminal residue" evidence="1">
    <location>
        <position position="1"/>
    </location>
</feature>
<evidence type="ECO:0000313" key="1">
    <source>
        <dbReference type="EMBL" id="GAI77055.1"/>
    </source>
</evidence>